<dbReference type="AlphaFoldDB" id="A0ABD0J4A9"/>
<proteinExistence type="predicted"/>
<evidence type="ECO:0000313" key="2">
    <source>
        <dbReference type="Proteomes" id="UP001519460"/>
    </source>
</evidence>
<organism evidence="1 2">
    <name type="scientific">Batillaria attramentaria</name>
    <dbReference type="NCBI Taxonomy" id="370345"/>
    <lineage>
        <taxon>Eukaryota</taxon>
        <taxon>Metazoa</taxon>
        <taxon>Spiralia</taxon>
        <taxon>Lophotrochozoa</taxon>
        <taxon>Mollusca</taxon>
        <taxon>Gastropoda</taxon>
        <taxon>Caenogastropoda</taxon>
        <taxon>Sorbeoconcha</taxon>
        <taxon>Cerithioidea</taxon>
        <taxon>Batillariidae</taxon>
        <taxon>Batillaria</taxon>
    </lineage>
</organism>
<keyword evidence="2" id="KW-1185">Reference proteome</keyword>
<accession>A0ABD0J4A9</accession>
<protein>
    <submittedName>
        <fullName evidence="1">Uncharacterized protein</fullName>
    </submittedName>
</protein>
<evidence type="ECO:0000313" key="1">
    <source>
        <dbReference type="EMBL" id="KAK7459697.1"/>
    </source>
</evidence>
<comment type="caution">
    <text evidence="1">The sequence shown here is derived from an EMBL/GenBank/DDBJ whole genome shotgun (WGS) entry which is preliminary data.</text>
</comment>
<dbReference type="EMBL" id="JACVVK020000656">
    <property type="protein sequence ID" value="KAK7459697.1"/>
    <property type="molecule type" value="Genomic_DNA"/>
</dbReference>
<name>A0ABD0J4A9_9CAEN</name>
<reference evidence="1 2" key="1">
    <citation type="journal article" date="2023" name="Sci. Data">
        <title>Genome assembly of the Korean intertidal mud-creeper Batillaria attramentaria.</title>
        <authorList>
            <person name="Patra A.K."/>
            <person name="Ho P.T."/>
            <person name="Jun S."/>
            <person name="Lee S.J."/>
            <person name="Kim Y."/>
            <person name="Won Y.J."/>
        </authorList>
    </citation>
    <scope>NUCLEOTIDE SEQUENCE [LARGE SCALE GENOMIC DNA]</scope>
    <source>
        <strain evidence="1">Wonlab-2016</strain>
    </source>
</reference>
<dbReference type="Proteomes" id="UP001519460">
    <property type="component" value="Unassembled WGS sequence"/>
</dbReference>
<sequence>MFPSDSQLLAGSFAKNRSKGTFLSPVSVSLFRSSDRAPIMLLEEKAKDGRKNGSQEQLVSKAETKWGTNGEQLLYLVIGQS</sequence>
<gene>
    <name evidence="1" type="ORF">BaRGS_00038969</name>
</gene>